<organism evidence="4 5">
    <name type="scientific">Penstemon smallii</name>
    <dbReference type="NCBI Taxonomy" id="265156"/>
    <lineage>
        <taxon>Eukaryota</taxon>
        <taxon>Viridiplantae</taxon>
        <taxon>Streptophyta</taxon>
        <taxon>Embryophyta</taxon>
        <taxon>Tracheophyta</taxon>
        <taxon>Spermatophyta</taxon>
        <taxon>Magnoliopsida</taxon>
        <taxon>eudicotyledons</taxon>
        <taxon>Gunneridae</taxon>
        <taxon>Pentapetalae</taxon>
        <taxon>asterids</taxon>
        <taxon>lamiids</taxon>
        <taxon>Lamiales</taxon>
        <taxon>Plantaginaceae</taxon>
        <taxon>Cheloneae</taxon>
        <taxon>Penstemon</taxon>
    </lineage>
</organism>
<protein>
    <recommendedName>
        <fullName evidence="3">PX domain-containing protein</fullName>
    </recommendedName>
</protein>
<feature type="coiled-coil region" evidence="1">
    <location>
        <begin position="404"/>
        <end position="519"/>
    </location>
</feature>
<dbReference type="Proteomes" id="UP001634393">
    <property type="component" value="Unassembled WGS sequence"/>
</dbReference>
<gene>
    <name evidence="4" type="ORF">ACJIZ3_023174</name>
</gene>
<feature type="compositionally biased region" description="Acidic residues" evidence="2">
    <location>
        <begin position="169"/>
        <end position="179"/>
    </location>
</feature>
<dbReference type="PANTHER" id="PTHR46856">
    <property type="entry name" value="PX DOMAIN-CONTAINING PROTEIN EREL1-RELATED"/>
    <property type="match status" value="1"/>
</dbReference>
<comment type="caution">
    <text evidence="4">The sequence shown here is derived from an EMBL/GenBank/DDBJ whole genome shotgun (WGS) entry which is preliminary data.</text>
</comment>
<evidence type="ECO:0000259" key="3">
    <source>
        <dbReference type="PROSITE" id="PS50195"/>
    </source>
</evidence>
<sequence length="638" mass="72008">MYSDLLLGPCLIMHDSCLMEVVIRDAGIVVNFLFQLKRAFPRKNLPPTPPKGFLWTKTRTMLEERRSSLEEWMTKLLSDIDLSRSIVVASFLELETAARSSFQEESQRSSNSHISVNNTASSLHAHPNSSISFVAGSSSVTSDYGSDTAYETSEIGTPSLGRDDNSEVGTEDLSLDEDSTSPIDKFVKYGMSNIDEGLSMGHAILEQLESFPKHKPHAGEIHSKLRHIVSNESSSKVSQHTTDMLESLSESDPGTVVRHVRKLSDESIESDKSSHRGSEYANFAYPNSNGYGPPEIRSGSEVSRTVGDSGYQLSDEIHLVVPLDQRQKVNRLLTTMQRRLITSKTDMEDLISRLNQETAVKEYLATKVKDLEVELGTTKLKSKENLEQAMLIEKERITQMQWDMEELRQRSLEMKLKLDSQQAQRIDSQSTDSTMNQQKDVLYKELDSSKQQYEDLMKRYQELEVKSKADIKVLVKEVKSLRSSQAEAKQHLNQSLEEKSKAEELIQEERERNEQTRTSWRKLLYRCKVLHDKLQECYVNNLMQENGDDPLISIPSSSNPLDLVATSDNQIGLLLAEVRHLAQDVECPASTTDRIPGLDDDVSSVDAELRQMLTSILLDNGLLQKQVNSLIVHALKIN</sequence>
<proteinExistence type="predicted"/>
<dbReference type="EMBL" id="JBJXBP010000003">
    <property type="protein sequence ID" value="KAL3838583.1"/>
    <property type="molecule type" value="Genomic_DNA"/>
</dbReference>
<feature type="compositionally biased region" description="Basic and acidic residues" evidence="2">
    <location>
        <begin position="265"/>
        <end position="278"/>
    </location>
</feature>
<dbReference type="AlphaFoldDB" id="A0ABD3TQC9"/>
<dbReference type="Gene3D" id="3.30.1520.10">
    <property type="entry name" value="Phox-like domain"/>
    <property type="match status" value="1"/>
</dbReference>
<dbReference type="PROSITE" id="PS50195">
    <property type="entry name" value="PX"/>
    <property type="match status" value="1"/>
</dbReference>
<dbReference type="GO" id="GO:0005768">
    <property type="term" value="C:endosome"/>
    <property type="evidence" value="ECO:0007669"/>
    <property type="project" value="UniProtKB-ARBA"/>
</dbReference>
<keyword evidence="1" id="KW-0175">Coiled coil</keyword>
<feature type="domain" description="PX" evidence="3">
    <location>
        <begin position="1"/>
        <end position="99"/>
    </location>
</feature>
<dbReference type="PANTHER" id="PTHR46856:SF1">
    <property type="entry name" value="PX DOMAIN-CONTAINING PROTEIN EREL1-RELATED"/>
    <property type="match status" value="1"/>
</dbReference>
<evidence type="ECO:0000256" key="1">
    <source>
        <dbReference type="SAM" id="Coils"/>
    </source>
</evidence>
<dbReference type="Pfam" id="PF00787">
    <property type="entry name" value="PX"/>
    <property type="match status" value="1"/>
</dbReference>
<dbReference type="InterPro" id="IPR044588">
    <property type="entry name" value="EREX-like"/>
</dbReference>
<reference evidence="4 5" key="1">
    <citation type="submission" date="2024-12" db="EMBL/GenBank/DDBJ databases">
        <title>The unique morphological basis and parallel evolutionary history of personate flowers in Penstemon.</title>
        <authorList>
            <person name="Depatie T.H."/>
            <person name="Wessinger C.A."/>
        </authorList>
    </citation>
    <scope>NUCLEOTIDE SEQUENCE [LARGE SCALE GENOMIC DNA]</scope>
    <source>
        <strain evidence="4">WTNN_2</strain>
        <tissue evidence="4">Leaf</tissue>
    </source>
</reference>
<evidence type="ECO:0000313" key="4">
    <source>
        <dbReference type="EMBL" id="KAL3838583.1"/>
    </source>
</evidence>
<dbReference type="InterPro" id="IPR001683">
    <property type="entry name" value="PX_dom"/>
</dbReference>
<keyword evidence="5" id="KW-1185">Reference proteome</keyword>
<accession>A0ABD3TQC9</accession>
<feature type="compositionally biased region" description="Polar residues" evidence="2">
    <location>
        <begin position="144"/>
        <end position="156"/>
    </location>
</feature>
<feature type="region of interest" description="Disordered" evidence="2">
    <location>
        <begin position="144"/>
        <end position="179"/>
    </location>
</feature>
<evidence type="ECO:0000256" key="2">
    <source>
        <dbReference type="SAM" id="MobiDB-lite"/>
    </source>
</evidence>
<dbReference type="InterPro" id="IPR036871">
    <property type="entry name" value="PX_dom_sf"/>
</dbReference>
<name>A0ABD3TQC9_9LAMI</name>
<evidence type="ECO:0000313" key="5">
    <source>
        <dbReference type="Proteomes" id="UP001634393"/>
    </source>
</evidence>
<dbReference type="SUPFAM" id="SSF64268">
    <property type="entry name" value="PX domain"/>
    <property type="match status" value="1"/>
</dbReference>
<feature type="region of interest" description="Disordered" evidence="2">
    <location>
        <begin position="265"/>
        <end position="304"/>
    </location>
</feature>
<dbReference type="GO" id="GO:0016020">
    <property type="term" value="C:membrane"/>
    <property type="evidence" value="ECO:0007669"/>
    <property type="project" value="UniProtKB-ARBA"/>
</dbReference>